<dbReference type="EC" id="2.3.1.269" evidence="9"/>
<dbReference type="GO" id="GO:0005886">
    <property type="term" value="C:plasma membrane"/>
    <property type="evidence" value="ECO:0007669"/>
    <property type="project" value="UniProtKB-SubCell"/>
</dbReference>
<proteinExistence type="inferred from homology"/>
<dbReference type="PROSITE" id="PS50263">
    <property type="entry name" value="CN_HYDROLASE"/>
    <property type="match status" value="1"/>
</dbReference>
<comment type="pathway">
    <text evidence="9">Protein modification; lipoprotein biosynthesis (N-acyl transfer).</text>
</comment>
<dbReference type="PANTHER" id="PTHR38686:SF1">
    <property type="entry name" value="APOLIPOPROTEIN N-ACYLTRANSFERASE"/>
    <property type="match status" value="1"/>
</dbReference>
<keyword evidence="5 9" id="KW-0812">Transmembrane</keyword>
<evidence type="ECO:0000256" key="5">
    <source>
        <dbReference type="ARBA" id="ARBA00022692"/>
    </source>
</evidence>
<keyword evidence="7 9" id="KW-0472">Membrane</keyword>
<name>A0A4V3CV82_9HYPH</name>
<comment type="subcellular location">
    <subcellularLocation>
        <location evidence="1 9">Cell membrane</location>
        <topology evidence="1 9">Multi-pass membrane protein</topology>
    </subcellularLocation>
</comment>
<dbReference type="SUPFAM" id="SSF56317">
    <property type="entry name" value="Carbon-nitrogen hydrolase"/>
    <property type="match status" value="1"/>
</dbReference>
<feature type="transmembrane region" description="Helical" evidence="9">
    <location>
        <begin position="34"/>
        <end position="51"/>
    </location>
</feature>
<keyword evidence="3 9" id="KW-1003">Cell membrane</keyword>
<evidence type="ECO:0000259" key="10">
    <source>
        <dbReference type="PROSITE" id="PS50263"/>
    </source>
</evidence>
<evidence type="ECO:0000313" key="12">
    <source>
        <dbReference type="Proteomes" id="UP000294547"/>
    </source>
</evidence>
<accession>A0A4V3CV82</accession>
<feature type="transmembrane region" description="Helical" evidence="9">
    <location>
        <begin position="135"/>
        <end position="154"/>
    </location>
</feature>
<feature type="transmembrane region" description="Helical" evidence="9">
    <location>
        <begin position="209"/>
        <end position="228"/>
    </location>
</feature>
<dbReference type="GO" id="GO:0016410">
    <property type="term" value="F:N-acyltransferase activity"/>
    <property type="evidence" value="ECO:0007669"/>
    <property type="project" value="UniProtKB-UniRule"/>
</dbReference>
<dbReference type="InterPro" id="IPR036526">
    <property type="entry name" value="C-N_Hydrolase_sf"/>
</dbReference>
<dbReference type="InterPro" id="IPR004563">
    <property type="entry name" value="Apolipo_AcylTrfase"/>
</dbReference>
<dbReference type="CDD" id="cd07571">
    <property type="entry name" value="ALP_N-acyl_transferase"/>
    <property type="match status" value="1"/>
</dbReference>
<gene>
    <name evidence="9" type="primary">lnt</name>
    <name evidence="11" type="ORF">EDD54_4378</name>
</gene>
<reference evidence="11 12" key="1">
    <citation type="submission" date="2019-03" db="EMBL/GenBank/DDBJ databases">
        <title>Genomic Encyclopedia of Type Strains, Phase IV (KMG-IV): sequencing the most valuable type-strain genomes for metagenomic binning, comparative biology and taxonomic classification.</title>
        <authorList>
            <person name="Goeker M."/>
        </authorList>
    </citation>
    <scope>NUCLEOTIDE SEQUENCE [LARGE SCALE GENOMIC DNA]</scope>
    <source>
        <strain evidence="11 12">DSM 102969</strain>
    </source>
</reference>
<sequence>MRSLAHAVILLWGWRRFAAAFLAGAVSSLAMAPWHLAPVLFVTLPVLVWLVDGAVSAGRGGVRRIRPAAAVGWWFGFGYFLAGLWWIGAAFLVEADRFAVLMPFAVVALPAGLALFTAAGVAFARLVWVEGPARILALAVGLSAAEWLRGHVLTGFPWNLLGQAAGATDVTLQLASVVGVDALTFLIVVVAAAPAVLGDDPDVRPRWRIAVLALAGAILLGDVGFGLWRLSGAAPVGEAVVPGVRLRIVQPAIDQAQKWSPEYRQATLDTLVALSDTKTGPDTLGVISFTHVIWPETALPFFLTEEPDALARIADLLPTGTTLITGAPRIEVAGGGRRFYNSIYVVDDGGRIVDAYDKVHLVPFGEYLPLESWLSAIGLRQIVPAVGGFSAGPGRRSLTVPGAPSAGALVCYEAIFSGAVVDPAHPPGFLLNLTNDGWFGHTAGPWQHLDQARTRAVEEGLPMVRAANTGVSAVVDGYGRITAELGLGERGVLDARLPSETPPVVFRRMGSYWLLTFYVFSFIVLVAGGRKLAWKR</sequence>
<dbReference type="InterPro" id="IPR045378">
    <property type="entry name" value="LNT_N"/>
</dbReference>
<evidence type="ECO:0000256" key="1">
    <source>
        <dbReference type="ARBA" id="ARBA00004651"/>
    </source>
</evidence>
<evidence type="ECO:0000256" key="9">
    <source>
        <dbReference type="HAMAP-Rule" id="MF_01148"/>
    </source>
</evidence>
<keyword evidence="6 9" id="KW-1133">Transmembrane helix</keyword>
<evidence type="ECO:0000256" key="3">
    <source>
        <dbReference type="ARBA" id="ARBA00022475"/>
    </source>
</evidence>
<dbReference type="AlphaFoldDB" id="A0A4V3CV82"/>
<comment type="catalytic activity">
    <reaction evidence="9">
        <text>N-terminal S-1,2-diacyl-sn-glyceryl-L-cysteinyl-[lipoprotein] + a glycerophospholipid = N-acyl-S-1,2-diacyl-sn-glyceryl-L-cysteinyl-[lipoprotein] + a 2-acyl-sn-glycero-3-phospholipid + H(+)</text>
        <dbReference type="Rhea" id="RHEA:48228"/>
        <dbReference type="Rhea" id="RHEA-COMP:14681"/>
        <dbReference type="Rhea" id="RHEA-COMP:14684"/>
        <dbReference type="ChEBI" id="CHEBI:15378"/>
        <dbReference type="ChEBI" id="CHEBI:136912"/>
        <dbReference type="ChEBI" id="CHEBI:140656"/>
        <dbReference type="ChEBI" id="CHEBI:140657"/>
        <dbReference type="ChEBI" id="CHEBI:140660"/>
        <dbReference type="EC" id="2.3.1.269"/>
    </reaction>
</comment>
<keyword evidence="12" id="KW-1185">Reference proteome</keyword>
<dbReference type="EMBL" id="SNXY01000012">
    <property type="protein sequence ID" value="TDP81508.1"/>
    <property type="molecule type" value="Genomic_DNA"/>
</dbReference>
<dbReference type="InterPro" id="IPR003010">
    <property type="entry name" value="C-N_Hydrolase"/>
</dbReference>
<evidence type="ECO:0000256" key="8">
    <source>
        <dbReference type="ARBA" id="ARBA00023315"/>
    </source>
</evidence>
<feature type="transmembrane region" description="Helical" evidence="9">
    <location>
        <begin position="174"/>
        <end position="197"/>
    </location>
</feature>
<feature type="transmembrane region" description="Helical" evidence="9">
    <location>
        <begin position="510"/>
        <end position="528"/>
    </location>
</feature>
<dbReference type="HAMAP" id="MF_01148">
    <property type="entry name" value="Lnt"/>
    <property type="match status" value="1"/>
</dbReference>
<protein>
    <recommendedName>
        <fullName evidence="9">Apolipoprotein N-acyltransferase</fullName>
        <shortName evidence="9">ALP N-acyltransferase</shortName>
        <ecNumber evidence="9">2.3.1.269</ecNumber>
    </recommendedName>
</protein>
<comment type="function">
    <text evidence="9">Catalyzes the phospholipid dependent N-acylation of the N-terminal cysteine of apolipoprotein, the last step in lipoprotein maturation.</text>
</comment>
<feature type="transmembrane region" description="Helical" evidence="9">
    <location>
        <begin position="71"/>
        <end position="92"/>
    </location>
</feature>
<evidence type="ECO:0000256" key="7">
    <source>
        <dbReference type="ARBA" id="ARBA00023136"/>
    </source>
</evidence>
<organism evidence="11 12">
    <name type="scientific">Oharaeibacter diazotrophicus</name>
    <dbReference type="NCBI Taxonomy" id="1920512"/>
    <lineage>
        <taxon>Bacteria</taxon>
        <taxon>Pseudomonadati</taxon>
        <taxon>Pseudomonadota</taxon>
        <taxon>Alphaproteobacteria</taxon>
        <taxon>Hyphomicrobiales</taxon>
        <taxon>Pleomorphomonadaceae</taxon>
        <taxon>Oharaeibacter</taxon>
    </lineage>
</organism>
<keyword evidence="11" id="KW-0449">Lipoprotein</keyword>
<dbReference type="Pfam" id="PF00795">
    <property type="entry name" value="CN_hydrolase"/>
    <property type="match status" value="1"/>
</dbReference>
<dbReference type="Proteomes" id="UP000294547">
    <property type="component" value="Unassembled WGS sequence"/>
</dbReference>
<keyword evidence="4 9" id="KW-0808">Transferase</keyword>
<dbReference type="RefSeq" id="WP_126540685.1">
    <property type="nucleotide sequence ID" value="NZ_BSPM01000002.1"/>
</dbReference>
<dbReference type="GO" id="GO:0042158">
    <property type="term" value="P:lipoprotein biosynthetic process"/>
    <property type="evidence" value="ECO:0007669"/>
    <property type="project" value="UniProtKB-UniRule"/>
</dbReference>
<dbReference type="Gene3D" id="3.60.110.10">
    <property type="entry name" value="Carbon-nitrogen hydrolase"/>
    <property type="match status" value="1"/>
</dbReference>
<evidence type="ECO:0000313" key="11">
    <source>
        <dbReference type="EMBL" id="TDP81508.1"/>
    </source>
</evidence>
<dbReference type="Pfam" id="PF20154">
    <property type="entry name" value="LNT_N"/>
    <property type="match status" value="1"/>
</dbReference>
<dbReference type="NCBIfam" id="TIGR00546">
    <property type="entry name" value="lnt"/>
    <property type="match status" value="1"/>
</dbReference>
<comment type="similarity">
    <text evidence="2 9">Belongs to the CN hydrolase family. Apolipoprotein N-acyltransferase subfamily.</text>
</comment>
<dbReference type="OrthoDB" id="9804277at2"/>
<feature type="domain" description="CN hydrolase" evidence="10">
    <location>
        <begin position="249"/>
        <end position="499"/>
    </location>
</feature>
<evidence type="ECO:0000256" key="4">
    <source>
        <dbReference type="ARBA" id="ARBA00022679"/>
    </source>
</evidence>
<dbReference type="PANTHER" id="PTHR38686">
    <property type="entry name" value="APOLIPOPROTEIN N-ACYLTRANSFERASE"/>
    <property type="match status" value="1"/>
</dbReference>
<keyword evidence="8 9" id="KW-0012">Acyltransferase</keyword>
<feature type="transmembrane region" description="Helical" evidence="9">
    <location>
        <begin position="98"/>
        <end position="123"/>
    </location>
</feature>
<evidence type="ECO:0000256" key="6">
    <source>
        <dbReference type="ARBA" id="ARBA00022989"/>
    </source>
</evidence>
<evidence type="ECO:0000256" key="2">
    <source>
        <dbReference type="ARBA" id="ARBA00010065"/>
    </source>
</evidence>
<comment type="caution">
    <text evidence="11">The sequence shown here is derived from an EMBL/GenBank/DDBJ whole genome shotgun (WGS) entry which is preliminary data.</text>
</comment>
<dbReference type="UniPathway" id="UPA00666"/>